<organism evidence="2 3">
    <name type="scientific">Ogataea philodendri</name>
    <dbReference type="NCBI Taxonomy" id="1378263"/>
    <lineage>
        <taxon>Eukaryota</taxon>
        <taxon>Fungi</taxon>
        <taxon>Dikarya</taxon>
        <taxon>Ascomycota</taxon>
        <taxon>Saccharomycotina</taxon>
        <taxon>Pichiomycetes</taxon>
        <taxon>Pichiales</taxon>
        <taxon>Pichiaceae</taxon>
        <taxon>Ogataea</taxon>
    </lineage>
</organism>
<reference evidence="2" key="1">
    <citation type="journal article" date="2021" name="Open Biol.">
        <title>Shared evolutionary footprints suggest mitochondrial oxidative damage underlies multiple complex I losses in fungi.</title>
        <authorList>
            <person name="Schikora-Tamarit M.A."/>
            <person name="Marcet-Houben M."/>
            <person name="Nosek J."/>
            <person name="Gabaldon T."/>
        </authorList>
    </citation>
    <scope>NUCLEOTIDE SEQUENCE</scope>
    <source>
        <strain evidence="2">CBS6075</strain>
    </source>
</reference>
<reference evidence="2" key="2">
    <citation type="submission" date="2021-01" db="EMBL/GenBank/DDBJ databases">
        <authorList>
            <person name="Schikora-Tamarit M.A."/>
        </authorList>
    </citation>
    <scope>NUCLEOTIDE SEQUENCE</scope>
    <source>
        <strain evidence="2">CBS6075</strain>
    </source>
</reference>
<name>A0A9P8T1U2_9ASCO</name>
<feature type="coiled-coil region" evidence="1">
    <location>
        <begin position="373"/>
        <end position="400"/>
    </location>
</feature>
<protein>
    <submittedName>
        <fullName evidence="2">Uncharacterized protein</fullName>
    </submittedName>
</protein>
<keyword evidence="3" id="KW-1185">Reference proteome</keyword>
<gene>
    <name evidence="2" type="ORF">OGAPHI_006227</name>
</gene>
<evidence type="ECO:0000256" key="1">
    <source>
        <dbReference type="SAM" id="Coils"/>
    </source>
</evidence>
<dbReference type="OrthoDB" id="3989290at2759"/>
<sequence>MSSSTDFEKSPLEIEFEAEIRYCLSDMRTRTGPATKKVQGITLQTTLGELFELSDVQDVIELVIENEHSSKNLDNSLPLYHILECGSNLTHDQVPTMISISVVLPGSVARVKQYVVTLKDELGREVEVELTSQDCIIVDNTQIGYDSYVLLSTTGRQKISAVAPLNTEFEVKENTHMDRNWVATVSGVARSLSLLPLRLPELVARGTVHFFEQGTFWRLLNLTWVIVRFSVIQLVIGVIPSGDARRPKSFIRGPLADIINVYLFGATIFGSELWISLEDIILNDFSGRAQKYSLIPVRRMLAVGTSVENYAHLKISLLVRSLIVNNRRGRLELPGKVHPEQKSCCASAEFYRYVCVAVQDFSLLLITLHPTIFQIYKTELDKHEQLVAKLRNDLAEQQDAIAEPQD</sequence>
<dbReference type="GeneID" id="70238191"/>
<dbReference type="RefSeq" id="XP_046059150.1">
    <property type="nucleotide sequence ID" value="XM_046207492.1"/>
</dbReference>
<evidence type="ECO:0000313" key="2">
    <source>
        <dbReference type="EMBL" id="KAH3662046.1"/>
    </source>
</evidence>
<evidence type="ECO:0000313" key="3">
    <source>
        <dbReference type="Proteomes" id="UP000769157"/>
    </source>
</evidence>
<comment type="caution">
    <text evidence="2">The sequence shown here is derived from an EMBL/GenBank/DDBJ whole genome shotgun (WGS) entry which is preliminary data.</text>
</comment>
<dbReference type="Proteomes" id="UP000769157">
    <property type="component" value="Unassembled WGS sequence"/>
</dbReference>
<proteinExistence type="predicted"/>
<accession>A0A9P8T1U2</accession>
<keyword evidence="1" id="KW-0175">Coiled coil</keyword>
<dbReference type="AlphaFoldDB" id="A0A9P8T1U2"/>
<dbReference type="EMBL" id="JAEUBE010000414">
    <property type="protein sequence ID" value="KAH3662046.1"/>
    <property type="molecule type" value="Genomic_DNA"/>
</dbReference>